<feature type="chain" id="PRO_5043608509" evidence="9">
    <location>
        <begin position="27"/>
        <end position="263"/>
    </location>
</feature>
<dbReference type="AlphaFoldDB" id="A0AAV8DRW9"/>
<keyword evidence="12" id="KW-1185">Reference proteome</keyword>
<dbReference type="Gene3D" id="3.80.10.10">
    <property type="entry name" value="Ribonuclease Inhibitor"/>
    <property type="match status" value="1"/>
</dbReference>
<evidence type="ECO:0000256" key="8">
    <source>
        <dbReference type="ARBA" id="ARBA00023180"/>
    </source>
</evidence>
<dbReference type="InterPro" id="IPR001611">
    <property type="entry name" value="Leu-rich_rpt"/>
</dbReference>
<dbReference type="PANTHER" id="PTHR48063:SF93">
    <property type="entry name" value="LEUCINE-RICH REPEAT-CONTAINING N-TERMINAL PLANT-TYPE DOMAIN-CONTAINING PROTEIN"/>
    <property type="match status" value="1"/>
</dbReference>
<dbReference type="Pfam" id="PF08263">
    <property type="entry name" value="LRRNT_2"/>
    <property type="match status" value="1"/>
</dbReference>
<evidence type="ECO:0000313" key="11">
    <source>
        <dbReference type="EMBL" id="KAJ4769197.1"/>
    </source>
</evidence>
<accession>A0AAV8DRW9</accession>
<keyword evidence="6" id="KW-1133">Transmembrane helix</keyword>
<keyword evidence="4 9" id="KW-0732">Signal</keyword>
<evidence type="ECO:0000256" key="4">
    <source>
        <dbReference type="ARBA" id="ARBA00022729"/>
    </source>
</evidence>
<evidence type="ECO:0000256" key="1">
    <source>
        <dbReference type="ARBA" id="ARBA00004479"/>
    </source>
</evidence>
<evidence type="ECO:0000256" key="9">
    <source>
        <dbReference type="SAM" id="SignalP"/>
    </source>
</evidence>
<evidence type="ECO:0000256" key="5">
    <source>
        <dbReference type="ARBA" id="ARBA00022737"/>
    </source>
</evidence>
<comment type="caution">
    <text evidence="11">The sequence shown here is derived from an EMBL/GenBank/DDBJ whole genome shotgun (WGS) entry which is preliminary data.</text>
</comment>
<comment type="subcellular location">
    <subcellularLocation>
        <location evidence="1">Membrane</location>
        <topology evidence="1">Single-pass type I membrane protein</topology>
    </subcellularLocation>
</comment>
<evidence type="ECO:0000256" key="7">
    <source>
        <dbReference type="ARBA" id="ARBA00023136"/>
    </source>
</evidence>
<dbReference type="EMBL" id="JAMFTS010000003">
    <property type="protein sequence ID" value="KAJ4769197.1"/>
    <property type="molecule type" value="Genomic_DNA"/>
</dbReference>
<feature type="domain" description="Leucine-rich repeat-containing N-terminal plant-type" evidence="10">
    <location>
        <begin position="40"/>
        <end position="77"/>
    </location>
</feature>
<keyword evidence="3" id="KW-0812">Transmembrane</keyword>
<dbReference type="InterPro" id="IPR032675">
    <property type="entry name" value="LRR_dom_sf"/>
</dbReference>
<proteinExistence type="predicted"/>
<gene>
    <name evidence="11" type="ORF">LUZ62_053454</name>
</gene>
<keyword evidence="5" id="KW-0677">Repeat</keyword>
<keyword evidence="7" id="KW-0472">Membrane</keyword>
<evidence type="ECO:0000256" key="6">
    <source>
        <dbReference type="ARBA" id="ARBA00022989"/>
    </source>
</evidence>
<dbReference type="SUPFAM" id="SSF52058">
    <property type="entry name" value="L domain-like"/>
    <property type="match status" value="1"/>
</dbReference>
<dbReference type="FunFam" id="3.80.10.10:FF:000041">
    <property type="entry name" value="LRR receptor-like serine/threonine-protein kinase ERECTA"/>
    <property type="match status" value="1"/>
</dbReference>
<name>A0AAV8DRW9_9POAL</name>
<evidence type="ECO:0000313" key="12">
    <source>
        <dbReference type="Proteomes" id="UP001140206"/>
    </source>
</evidence>
<dbReference type="Proteomes" id="UP001140206">
    <property type="component" value="Chromosome 3"/>
</dbReference>
<sequence>MTKIKNIPSALFSFWVLLLIQATTLATDEEDTRVNITCLPGERAALLTLKAGFVDPKHRLSSWEGHDCCSWCGVTCSKATGHVVKLDLSNTYIPNPEWNPLPDRSYALGGEIRSSLLSLQYLKYLDLSYNNFNYTKIPHFIGSLNELSYLNLSFSNFGGRISPQLGNLTNLQYLDLSSNYYIDGNIPPQLGYLSNLQYLDLKPLSYFTFSDHHPDCNRLVSEHRCVESVSRHLVSALRIIPFASAREMRIFAETLKPSYAGQV</sequence>
<feature type="signal peptide" evidence="9">
    <location>
        <begin position="1"/>
        <end position="26"/>
    </location>
</feature>
<reference evidence="11" key="1">
    <citation type="submission" date="2022-08" db="EMBL/GenBank/DDBJ databases">
        <authorList>
            <person name="Marques A."/>
        </authorList>
    </citation>
    <scope>NUCLEOTIDE SEQUENCE</scope>
    <source>
        <strain evidence="11">RhyPub2mFocal</strain>
        <tissue evidence="11">Leaves</tissue>
    </source>
</reference>
<dbReference type="InterPro" id="IPR046956">
    <property type="entry name" value="RLP23-like"/>
</dbReference>
<dbReference type="Pfam" id="PF00560">
    <property type="entry name" value="LRR_1"/>
    <property type="match status" value="3"/>
</dbReference>
<keyword evidence="8" id="KW-0325">Glycoprotein</keyword>
<evidence type="ECO:0000259" key="10">
    <source>
        <dbReference type="Pfam" id="PF08263"/>
    </source>
</evidence>
<evidence type="ECO:0000256" key="3">
    <source>
        <dbReference type="ARBA" id="ARBA00022692"/>
    </source>
</evidence>
<keyword evidence="11" id="KW-0675">Receptor</keyword>
<keyword evidence="2" id="KW-0433">Leucine-rich repeat</keyword>
<dbReference type="InterPro" id="IPR013210">
    <property type="entry name" value="LRR_N_plant-typ"/>
</dbReference>
<organism evidence="11 12">
    <name type="scientific">Rhynchospora pubera</name>
    <dbReference type="NCBI Taxonomy" id="906938"/>
    <lineage>
        <taxon>Eukaryota</taxon>
        <taxon>Viridiplantae</taxon>
        <taxon>Streptophyta</taxon>
        <taxon>Embryophyta</taxon>
        <taxon>Tracheophyta</taxon>
        <taxon>Spermatophyta</taxon>
        <taxon>Magnoliopsida</taxon>
        <taxon>Liliopsida</taxon>
        <taxon>Poales</taxon>
        <taxon>Cyperaceae</taxon>
        <taxon>Cyperoideae</taxon>
        <taxon>Rhynchosporeae</taxon>
        <taxon>Rhynchospora</taxon>
    </lineage>
</organism>
<protein>
    <submittedName>
        <fullName evidence="11">Receptor-like protein 12</fullName>
    </submittedName>
</protein>
<dbReference type="PANTHER" id="PTHR48063">
    <property type="entry name" value="LRR RECEPTOR-LIKE KINASE"/>
    <property type="match status" value="1"/>
</dbReference>
<dbReference type="GO" id="GO:0016020">
    <property type="term" value="C:membrane"/>
    <property type="evidence" value="ECO:0007669"/>
    <property type="project" value="UniProtKB-SubCell"/>
</dbReference>
<evidence type="ECO:0000256" key="2">
    <source>
        <dbReference type="ARBA" id="ARBA00022614"/>
    </source>
</evidence>